<reference evidence="6 7" key="1">
    <citation type="submission" date="2014-07" db="EMBL/GenBank/DDBJ databases">
        <title>Biosystematic studies on Modestobacter strains isolated from extreme hyper-arid desert soil and from historic building.</title>
        <authorList>
            <person name="Bukarasam K."/>
            <person name="Bull A."/>
            <person name="Girard G."/>
            <person name="van Wezel G."/>
            <person name="Goodfellow M."/>
        </authorList>
    </citation>
    <scope>NUCLEOTIDE SEQUENCE [LARGE SCALE GENOMIC DNA]</scope>
    <source>
        <strain evidence="6 7">KNN45-2b</strain>
    </source>
</reference>
<dbReference type="Pfam" id="PF00171">
    <property type="entry name" value="Aldedh"/>
    <property type="match status" value="1"/>
</dbReference>
<dbReference type="FunFam" id="3.40.605.10:FF:000012">
    <property type="entry name" value="NAD-dependent succinate-semialdehyde dehydrogenase"/>
    <property type="match status" value="1"/>
</dbReference>
<keyword evidence="3" id="KW-0560">Oxidoreductase</keyword>
<dbReference type="CDD" id="cd07100">
    <property type="entry name" value="ALDH_SSADH1_GabD1"/>
    <property type="match status" value="1"/>
</dbReference>
<feature type="compositionally biased region" description="Polar residues" evidence="4">
    <location>
        <begin position="1"/>
        <end position="14"/>
    </location>
</feature>
<dbReference type="Proteomes" id="UP000029713">
    <property type="component" value="Unassembled WGS sequence"/>
</dbReference>
<dbReference type="InterPro" id="IPR047110">
    <property type="entry name" value="GABD/Sad-like"/>
</dbReference>
<keyword evidence="2" id="KW-0521">NADP</keyword>
<dbReference type="InterPro" id="IPR016163">
    <property type="entry name" value="Ald_DH_C"/>
</dbReference>
<dbReference type="InterPro" id="IPR044148">
    <property type="entry name" value="ALDH_GabD1-like"/>
</dbReference>
<protein>
    <submittedName>
        <fullName evidence="6">Succinate-semialdehyde dehydrogenase</fullName>
    </submittedName>
</protein>
<organism evidence="6 7">
    <name type="scientific">Modestobacter caceresii</name>
    <dbReference type="NCBI Taxonomy" id="1522368"/>
    <lineage>
        <taxon>Bacteria</taxon>
        <taxon>Bacillati</taxon>
        <taxon>Actinomycetota</taxon>
        <taxon>Actinomycetes</taxon>
        <taxon>Geodermatophilales</taxon>
        <taxon>Geodermatophilaceae</taxon>
        <taxon>Modestobacter</taxon>
    </lineage>
</organism>
<dbReference type="InterPro" id="IPR016161">
    <property type="entry name" value="Ald_DH/histidinol_DH"/>
</dbReference>
<dbReference type="AlphaFoldDB" id="A0A098Y2N6"/>
<proteinExistence type="inferred from homology"/>
<gene>
    <name evidence="6" type="ORF">IN07_22290</name>
</gene>
<dbReference type="InterPro" id="IPR016162">
    <property type="entry name" value="Ald_DH_N"/>
</dbReference>
<dbReference type="PANTHER" id="PTHR43217">
    <property type="entry name" value="SUCCINATE SEMIALDEHYDE DEHYDROGENASE [NAD(P)+] SAD"/>
    <property type="match status" value="1"/>
</dbReference>
<dbReference type="Gene3D" id="3.40.309.10">
    <property type="entry name" value="Aldehyde Dehydrogenase, Chain A, domain 2"/>
    <property type="match status" value="1"/>
</dbReference>
<evidence type="ECO:0000256" key="3">
    <source>
        <dbReference type="ARBA" id="ARBA00023002"/>
    </source>
</evidence>
<feature type="domain" description="Aldehyde dehydrogenase" evidence="5">
    <location>
        <begin position="21"/>
        <end position="470"/>
    </location>
</feature>
<dbReference type="SUPFAM" id="SSF53720">
    <property type="entry name" value="ALDH-like"/>
    <property type="match status" value="1"/>
</dbReference>
<dbReference type="OrthoDB" id="6882680at2"/>
<accession>A0A098Y2N6</accession>
<comment type="caution">
    <text evidence="6">The sequence shown here is derived from an EMBL/GenBank/DDBJ whole genome shotgun (WGS) entry which is preliminary data.</text>
</comment>
<dbReference type="RefSeq" id="WP_081975603.1">
    <property type="nucleotide sequence ID" value="NZ_JPMX01000118.1"/>
</dbReference>
<keyword evidence="7" id="KW-1185">Reference proteome</keyword>
<feature type="region of interest" description="Disordered" evidence="4">
    <location>
        <begin position="1"/>
        <end position="28"/>
    </location>
</feature>
<dbReference type="GO" id="GO:0004777">
    <property type="term" value="F:succinate-semialdehyde dehydrogenase (NAD+) activity"/>
    <property type="evidence" value="ECO:0007669"/>
    <property type="project" value="TreeGrafter"/>
</dbReference>
<evidence type="ECO:0000256" key="4">
    <source>
        <dbReference type="SAM" id="MobiDB-lite"/>
    </source>
</evidence>
<sequence>MTTTQAPSTEQPKTASDAGARPYATVNPYTGKTEKEFPFLETDAIDGVVEQAHAAFGDWRRRSVEERAAVVGRAAELMRERQDEFAALITREMGKRIQEAAGEVQLAASILEYYATNGPRFLEPKPIDVMGGGEAEVVNEPIGVLLAIEPWNYPLYQVVRVAGPNLTLGNTVLLKHAENNPQCALALEQLFRDAGAPEGVYTNLFLRIADVEQVIADRRVQGVTLTGSERAGASVAQLAGKHLKKSVLELGGSDPFIVLDAPDLGRTVKAATMARMANTGQACIAAKRIIVLDEVYDDVVAGLQQAFGSFTPGDPADPATTLGPLSTERAAQDLAAQIQDAVDKGATVLAGGNRPEHDGAFVEATLLADVTPEMRAYHEELFGPAAVVYRVKDADEAVALANDSDFGLSAAVYSGDTERARAVADRLESGMVWINQPSGSSAELPFGGVKRSGYGRELSELGMFEFANRRLVRTMPPKKQAAPAQHVGG</sequence>
<dbReference type="GO" id="GO:0004030">
    <property type="term" value="F:aldehyde dehydrogenase [NAD(P)+] activity"/>
    <property type="evidence" value="ECO:0007669"/>
    <property type="project" value="InterPro"/>
</dbReference>
<dbReference type="InterPro" id="IPR015590">
    <property type="entry name" value="Aldehyde_DH_dom"/>
</dbReference>
<evidence type="ECO:0000313" key="6">
    <source>
        <dbReference type="EMBL" id="KGH44709.1"/>
    </source>
</evidence>
<dbReference type="Gene3D" id="3.40.605.10">
    <property type="entry name" value="Aldehyde Dehydrogenase, Chain A, domain 1"/>
    <property type="match status" value="1"/>
</dbReference>
<evidence type="ECO:0000256" key="1">
    <source>
        <dbReference type="ARBA" id="ARBA00009986"/>
    </source>
</evidence>
<name>A0A098Y2N6_9ACTN</name>
<evidence type="ECO:0000313" key="7">
    <source>
        <dbReference type="Proteomes" id="UP000029713"/>
    </source>
</evidence>
<dbReference type="PANTHER" id="PTHR43217:SF2">
    <property type="entry name" value="SUCCINATE-SEMIALDEHYDE DEHYDROGENASE [NADP(+)]"/>
    <property type="match status" value="1"/>
</dbReference>
<dbReference type="STRING" id="1522368.IN07_22290"/>
<dbReference type="FunFam" id="3.40.309.10:FF:000009">
    <property type="entry name" value="Aldehyde dehydrogenase A"/>
    <property type="match status" value="1"/>
</dbReference>
<evidence type="ECO:0000256" key="2">
    <source>
        <dbReference type="ARBA" id="ARBA00022857"/>
    </source>
</evidence>
<dbReference type="EMBL" id="JPMX01000118">
    <property type="protein sequence ID" value="KGH44709.1"/>
    <property type="molecule type" value="Genomic_DNA"/>
</dbReference>
<comment type="similarity">
    <text evidence="1">Belongs to the aldehyde dehydrogenase family.</text>
</comment>
<evidence type="ECO:0000259" key="5">
    <source>
        <dbReference type="Pfam" id="PF00171"/>
    </source>
</evidence>